<feature type="domain" description="Response regulatory" evidence="3">
    <location>
        <begin position="13"/>
        <end position="129"/>
    </location>
</feature>
<evidence type="ECO:0000313" key="5">
    <source>
        <dbReference type="Proteomes" id="UP001060414"/>
    </source>
</evidence>
<gene>
    <name evidence="4" type="ORF">L9S41_15310</name>
</gene>
<organism evidence="4 5">
    <name type="scientific">Geoalkalibacter halelectricus</name>
    <dbReference type="NCBI Taxonomy" id="2847045"/>
    <lineage>
        <taxon>Bacteria</taxon>
        <taxon>Pseudomonadati</taxon>
        <taxon>Thermodesulfobacteriota</taxon>
        <taxon>Desulfuromonadia</taxon>
        <taxon>Desulfuromonadales</taxon>
        <taxon>Geoalkalibacteraceae</taxon>
        <taxon>Geoalkalibacter</taxon>
    </lineage>
</organism>
<keyword evidence="1 2" id="KW-0597">Phosphoprotein</keyword>
<proteinExistence type="predicted"/>
<dbReference type="Gene3D" id="3.40.50.2300">
    <property type="match status" value="1"/>
</dbReference>
<dbReference type="PANTHER" id="PTHR44591:SF21">
    <property type="entry name" value="TWO-COMPONENT RESPONSE REGULATOR"/>
    <property type="match status" value="1"/>
</dbReference>
<evidence type="ECO:0000256" key="1">
    <source>
        <dbReference type="ARBA" id="ARBA00022553"/>
    </source>
</evidence>
<sequence length="142" mass="15904">MPPHASPQNLRPAILIIDDDRAFLNHLENYVRGCCPDLEVRTCDDPVKGLAAIHPELELLLLDLEMPGLDGMKMLGYAVAKGLSKTRIIILSGRDADYLHQRFPMGSCLAVLNKHEIRQKQVLDMIFRALQRKHGVPEENAG</sequence>
<dbReference type="InterPro" id="IPR050595">
    <property type="entry name" value="Bact_response_regulator"/>
</dbReference>
<dbReference type="InterPro" id="IPR001789">
    <property type="entry name" value="Sig_transdc_resp-reg_receiver"/>
</dbReference>
<reference evidence="4" key="1">
    <citation type="journal article" date="2022" name="Environ. Microbiol.">
        <title>Geoalkalibacter halelectricus SAP #1 sp. nov. possessing extracellular electron transfer and mineral#reducing capabilities from a haloalkaline environment.</title>
        <authorList>
            <person name="Yadav S."/>
            <person name="Singh R."/>
            <person name="Sundharam S.S."/>
            <person name="Chaudhary S."/>
            <person name="Krishnamurthi S."/>
            <person name="Patil S.A."/>
        </authorList>
    </citation>
    <scope>NUCLEOTIDE SEQUENCE</scope>
    <source>
        <strain evidence="4">SAP-1</strain>
    </source>
</reference>
<dbReference type="SMART" id="SM00448">
    <property type="entry name" value="REC"/>
    <property type="match status" value="1"/>
</dbReference>
<feature type="modified residue" description="4-aspartylphosphate" evidence="2">
    <location>
        <position position="63"/>
    </location>
</feature>
<protein>
    <submittedName>
        <fullName evidence="4">Response regulator</fullName>
    </submittedName>
</protein>
<evidence type="ECO:0000256" key="2">
    <source>
        <dbReference type="PROSITE-ProRule" id="PRU00169"/>
    </source>
</evidence>
<keyword evidence="5" id="KW-1185">Reference proteome</keyword>
<dbReference type="EMBL" id="CP092109">
    <property type="protein sequence ID" value="UWZ79033.1"/>
    <property type="molecule type" value="Genomic_DNA"/>
</dbReference>
<dbReference type="PANTHER" id="PTHR44591">
    <property type="entry name" value="STRESS RESPONSE REGULATOR PROTEIN 1"/>
    <property type="match status" value="1"/>
</dbReference>
<dbReference type="SUPFAM" id="SSF52172">
    <property type="entry name" value="CheY-like"/>
    <property type="match status" value="1"/>
</dbReference>
<dbReference type="PROSITE" id="PS50110">
    <property type="entry name" value="RESPONSE_REGULATORY"/>
    <property type="match status" value="1"/>
</dbReference>
<dbReference type="Pfam" id="PF00072">
    <property type="entry name" value="Response_reg"/>
    <property type="match status" value="1"/>
</dbReference>
<dbReference type="InterPro" id="IPR011006">
    <property type="entry name" value="CheY-like_superfamily"/>
</dbReference>
<dbReference type="RefSeq" id="WP_260747388.1">
    <property type="nucleotide sequence ID" value="NZ_CP092109.1"/>
</dbReference>
<evidence type="ECO:0000313" key="4">
    <source>
        <dbReference type="EMBL" id="UWZ79033.1"/>
    </source>
</evidence>
<evidence type="ECO:0000259" key="3">
    <source>
        <dbReference type="PROSITE" id="PS50110"/>
    </source>
</evidence>
<name>A0ABY5ZIR8_9BACT</name>
<dbReference type="Proteomes" id="UP001060414">
    <property type="component" value="Chromosome"/>
</dbReference>
<accession>A0ABY5ZIR8</accession>